<dbReference type="PANTHER" id="PTHR33476:SF22">
    <property type="entry name" value="PROTEIN POLAR LOCALIZATION DURING ASYMMETRIC DIVISION AND REDISTRIBUTION"/>
    <property type="match status" value="1"/>
</dbReference>
<feature type="coiled-coil region" evidence="1">
    <location>
        <begin position="794"/>
        <end position="821"/>
    </location>
</feature>
<proteinExistence type="predicted"/>
<dbReference type="EMBL" id="OZ019897">
    <property type="protein sequence ID" value="CAK9225654.1"/>
    <property type="molecule type" value="Genomic_DNA"/>
</dbReference>
<evidence type="ECO:0000313" key="3">
    <source>
        <dbReference type="EMBL" id="CAK9225654.1"/>
    </source>
</evidence>
<name>A0ABP0UMP0_9BRYO</name>
<dbReference type="Proteomes" id="UP001497512">
    <property type="component" value="Chromosome 5"/>
</dbReference>
<evidence type="ECO:0000256" key="2">
    <source>
        <dbReference type="SAM" id="MobiDB-lite"/>
    </source>
</evidence>
<protein>
    <submittedName>
        <fullName evidence="3">Uncharacterized protein</fullName>
    </submittedName>
</protein>
<keyword evidence="1" id="KW-0175">Coiled coil</keyword>
<feature type="region of interest" description="Disordered" evidence="2">
    <location>
        <begin position="487"/>
        <end position="539"/>
    </location>
</feature>
<dbReference type="PANTHER" id="PTHR33476">
    <property type="entry name" value="EMB|CAB62613.1"/>
    <property type="match status" value="1"/>
</dbReference>
<keyword evidence="4" id="KW-1185">Reference proteome</keyword>
<feature type="compositionally biased region" description="Basic and acidic residues" evidence="2">
    <location>
        <begin position="1"/>
        <end position="10"/>
    </location>
</feature>
<feature type="region of interest" description="Disordered" evidence="2">
    <location>
        <begin position="1"/>
        <end position="53"/>
    </location>
</feature>
<evidence type="ECO:0000256" key="1">
    <source>
        <dbReference type="SAM" id="Coils"/>
    </source>
</evidence>
<feature type="compositionally biased region" description="Polar residues" evidence="2">
    <location>
        <begin position="279"/>
        <end position="293"/>
    </location>
</feature>
<dbReference type="InterPro" id="IPR040348">
    <property type="entry name" value="POLAR-like"/>
</dbReference>
<feature type="compositionally biased region" description="Low complexity" evidence="2">
    <location>
        <begin position="14"/>
        <end position="28"/>
    </location>
</feature>
<sequence>MGGQHSKREGPNGSPSSSSTTRSPAASSKILRNWSFPTKGSPPKRFTSSDGLHHGAAPFGQRYMRNGFEVHKLSIENHNSIEPELEHSKNFTTGGGVEDVVIDNNVMITCTKTWNPWTSKRLRTNLDTTATTTTTTTVSFQSQEPTLAQCGVFAPASKGNENQASSVERIADKSSIPADNDGSCAWGIESVHAEKQIPPSLNGQRTQTTTLDSEVDVVRDYVQTQSTLAADGDDGESRKRSHDRVTQEEEEEVPLLLSNREISSSLGDEMNKATKVKSGRNSLSEILTTQSSLVDDDSKLHPGETTQESARQEGCFAAIQAWDSLAGHGRSKELDLRKDPALYDRQSNDFSSDAFSWGLLNQTDLILGFDSTCLMSRPEDISIPKGNSTRQMRSLRKRVRAPGRRRRTLRASSPKPVSSLQSCLSAQTFDDSDQDQAVDWHLNFPSLDIERERQHDVVKQLSMKLYHGISDSSQTANRSVCAECHNEETQVDPPSCDLGFRGGQEHSRRRSSSSNSSSGSSSAAAAENKPYHGMMGNGTPPFLCSATSRSLDTVKRPRIRQFFSSSSDSGINKTHSKGWTERLIFAIGVSVGAMGMVLRCDAEVKELRELLAEAQEQVQTLMHELEKRGGFISEQQGVQTQCQLFTAGSGKMDEFSSGKGASLETNKNLSSDYDDESVLGVLTVEESHLVRDQFSNDENHMAELEAELEAELDRLTGNNLVHVDDDDDDDDGEVDIVYGGLSVEDLPEQFKHIDDGDNDNDDTEFKDPRFVHEFEHETAVSPRELTCLLHKLQATRQQELITELEEELDNLQRQLEVKDSELELWKSGIRRFSKIWTPESTPGNEVLSLTNPIFEKTCPDDDMDVEIKTPEASNFHVPFQELGSSDEGSKQSRQLFVTPATLWRENWIWNQQEDVHSAEEDSVDLENEDCPADTSPEFDENVCDEFLQALVDCGGV</sequence>
<evidence type="ECO:0000313" key="4">
    <source>
        <dbReference type="Proteomes" id="UP001497512"/>
    </source>
</evidence>
<feature type="compositionally biased region" description="Basic and acidic residues" evidence="2">
    <location>
        <begin position="235"/>
        <end position="247"/>
    </location>
</feature>
<gene>
    <name evidence="3" type="ORF">CSSPTR1EN2_LOCUS17768</name>
</gene>
<reference evidence="3" key="1">
    <citation type="submission" date="2024-02" db="EMBL/GenBank/DDBJ databases">
        <authorList>
            <consortium name="ELIXIR-Norway"/>
            <consortium name="Elixir Norway"/>
        </authorList>
    </citation>
    <scope>NUCLEOTIDE SEQUENCE</scope>
</reference>
<feature type="coiled-coil region" evidence="1">
    <location>
        <begin position="597"/>
        <end position="628"/>
    </location>
</feature>
<accession>A0ABP0UMP0</accession>
<feature type="compositionally biased region" description="Low complexity" evidence="2">
    <location>
        <begin position="512"/>
        <end position="526"/>
    </location>
</feature>
<feature type="region of interest" description="Disordered" evidence="2">
    <location>
        <begin position="225"/>
        <end position="309"/>
    </location>
</feature>
<organism evidence="3 4">
    <name type="scientific">Sphagnum troendelagicum</name>
    <dbReference type="NCBI Taxonomy" id="128251"/>
    <lineage>
        <taxon>Eukaryota</taxon>
        <taxon>Viridiplantae</taxon>
        <taxon>Streptophyta</taxon>
        <taxon>Embryophyta</taxon>
        <taxon>Bryophyta</taxon>
        <taxon>Sphagnophytina</taxon>
        <taxon>Sphagnopsida</taxon>
        <taxon>Sphagnales</taxon>
        <taxon>Sphagnaceae</taxon>
        <taxon>Sphagnum</taxon>
    </lineage>
</organism>